<dbReference type="STRING" id="77586.A0A0D9XSM5"/>
<evidence type="ECO:0000256" key="3">
    <source>
        <dbReference type="SAM" id="MobiDB-lite"/>
    </source>
</evidence>
<dbReference type="InterPro" id="IPR012328">
    <property type="entry name" value="Chalcone/stilbene_synt_C"/>
</dbReference>
<dbReference type="CDD" id="cd00831">
    <property type="entry name" value="CHS_like"/>
    <property type="match status" value="1"/>
</dbReference>
<comment type="similarity">
    <text evidence="1 2">Belongs to the thiolase-like superfamily. Chalcone/stilbene synthases family.</text>
</comment>
<dbReference type="GO" id="GO:0016747">
    <property type="term" value="F:acyltransferase activity, transferring groups other than amino-acyl groups"/>
    <property type="evidence" value="ECO:0007669"/>
    <property type="project" value="InterPro"/>
</dbReference>
<sequence length="449" mass="47662">MASPDGLLRRRGLLAMNSRLAGDVGDRRSSMSRAGRIGRRSRIFCSAANATDTAQPRRRAAMLAIGTANPPNSMSQDEYADWYFRVTNSDHLTNLKHKLKKICKHKTPKISPSKSPKRSKSGIRKRHFYHGDDTFRDHPELAVRGAPSLDARQDILRTAVPELAAAAAARAIDEWGRPASDVTHLVFANLSGVSVPGHDLRLASLLGLRPSVQRTSMYFHGCSAAAAALRVAKDIAENNPGTARVLVACAELSLFMFRAPTPTTQRDSTLVVQALFADGAGAVIVGAGDDTDGERKVFDIMSAVQTVLPDSEGGADGQLYASGLVFQPSFKLPAMLRDRVEQCLAKGIGPLAVAAAGGGGGWNDMFWAVHPGGRAILDGVEEGLSLAPEKLEASRRVLSEYGNMSGAGLIFVLDELRRGGDLPPGGLGVMIGVGPGVSIETMLLRAPAA</sequence>
<reference evidence="6" key="3">
    <citation type="submission" date="2015-04" db="UniProtKB">
        <authorList>
            <consortium name="EnsemblPlants"/>
        </authorList>
    </citation>
    <scope>IDENTIFICATION</scope>
</reference>
<accession>A0A0D9XSM5</accession>
<dbReference type="Pfam" id="PF00195">
    <property type="entry name" value="Chal_sti_synt_N"/>
    <property type="match status" value="1"/>
</dbReference>
<reference evidence="6 7" key="1">
    <citation type="submission" date="2012-08" db="EMBL/GenBank/DDBJ databases">
        <title>Oryza genome evolution.</title>
        <authorList>
            <person name="Wing R.A."/>
        </authorList>
    </citation>
    <scope>NUCLEOTIDE SEQUENCE</scope>
</reference>
<reference evidence="7" key="2">
    <citation type="submission" date="2013-12" db="EMBL/GenBank/DDBJ databases">
        <authorList>
            <person name="Yu Y."/>
            <person name="Lee S."/>
            <person name="de Baynast K."/>
            <person name="Wissotski M."/>
            <person name="Liu L."/>
            <person name="Talag J."/>
            <person name="Goicoechea J."/>
            <person name="Angelova A."/>
            <person name="Jetty R."/>
            <person name="Kudrna D."/>
            <person name="Golser W."/>
            <person name="Rivera L."/>
            <person name="Zhang J."/>
            <person name="Wing R."/>
        </authorList>
    </citation>
    <scope>NUCLEOTIDE SEQUENCE</scope>
</reference>
<dbReference type="InterPro" id="IPR011141">
    <property type="entry name" value="Polyketide_synthase_type-III"/>
</dbReference>
<dbReference type="SUPFAM" id="SSF53901">
    <property type="entry name" value="Thiolase-like"/>
    <property type="match status" value="2"/>
</dbReference>
<proteinExistence type="inferred from homology"/>
<dbReference type="EnsemblPlants" id="LPERR11G12250.1">
    <property type="protein sequence ID" value="LPERR11G12250.1"/>
    <property type="gene ID" value="LPERR11G12250"/>
</dbReference>
<dbReference type="GO" id="GO:0030639">
    <property type="term" value="P:polyketide biosynthetic process"/>
    <property type="evidence" value="ECO:0007669"/>
    <property type="project" value="TreeGrafter"/>
</dbReference>
<dbReference type="Proteomes" id="UP000032180">
    <property type="component" value="Chromosome 11"/>
</dbReference>
<dbReference type="PANTHER" id="PTHR11877">
    <property type="entry name" value="HYDROXYMETHYLGLUTARYL-COA SYNTHASE"/>
    <property type="match status" value="1"/>
</dbReference>
<feature type="region of interest" description="Disordered" evidence="3">
    <location>
        <begin position="104"/>
        <end position="124"/>
    </location>
</feature>
<organism evidence="6 7">
    <name type="scientific">Leersia perrieri</name>
    <dbReference type="NCBI Taxonomy" id="77586"/>
    <lineage>
        <taxon>Eukaryota</taxon>
        <taxon>Viridiplantae</taxon>
        <taxon>Streptophyta</taxon>
        <taxon>Embryophyta</taxon>
        <taxon>Tracheophyta</taxon>
        <taxon>Spermatophyta</taxon>
        <taxon>Magnoliopsida</taxon>
        <taxon>Liliopsida</taxon>
        <taxon>Poales</taxon>
        <taxon>Poaceae</taxon>
        <taxon>BOP clade</taxon>
        <taxon>Oryzoideae</taxon>
        <taxon>Oryzeae</taxon>
        <taxon>Oryzinae</taxon>
        <taxon>Leersia</taxon>
    </lineage>
</organism>
<feature type="compositionally biased region" description="Basic residues" evidence="3">
    <location>
        <begin position="115"/>
        <end position="124"/>
    </location>
</feature>
<dbReference type="InterPro" id="IPR001099">
    <property type="entry name" value="Chalcone/stilbene_synt_N"/>
</dbReference>
<evidence type="ECO:0000313" key="6">
    <source>
        <dbReference type="EnsemblPlants" id="LPERR11G12250.1"/>
    </source>
</evidence>
<evidence type="ECO:0000259" key="4">
    <source>
        <dbReference type="Pfam" id="PF00195"/>
    </source>
</evidence>
<dbReference type="Pfam" id="PF02797">
    <property type="entry name" value="Chal_sti_synt_C"/>
    <property type="match status" value="1"/>
</dbReference>
<evidence type="ECO:0000256" key="1">
    <source>
        <dbReference type="ARBA" id="ARBA00005531"/>
    </source>
</evidence>
<dbReference type="HOGENOM" id="CLU_034992_2_0_1"/>
<evidence type="ECO:0000313" key="7">
    <source>
        <dbReference type="Proteomes" id="UP000032180"/>
    </source>
</evidence>
<protein>
    <recommendedName>
        <fullName evidence="8">Chalcone/stilbene synthase N-terminal domain-containing protein</fullName>
    </recommendedName>
</protein>
<dbReference type="FunFam" id="3.40.47.10:FF:000025">
    <property type="entry name" value="Chalcone synthase 2"/>
    <property type="match status" value="1"/>
</dbReference>
<dbReference type="InterPro" id="IPR016039">
    <property type="entry name" value="Thiolase-like"/>
</dbReference>
<name>A0A0D9XSM5_9ORYZ</name>
<evidence type="ECO:0000256" key="2">
    <source>
        <dbReference type="RuleBase" id="RU003633"/>
    </source>
</evidence>
<dbReference type="Gramene" id="LPERR11G12250.1">
    <property type="protein sequence ID" value="LPERR11G12250.1"/>
    <property type="gene ID" value="LPERR11G12250"/>
</dbReference>
<dbReference type="Gene3D" id="3.40.47.10">
    <property type="match status" value="2"/>
</dbReference>
<keyword evidence="7" id="KW-1185">Reference proteome</keyword>
<keyword evidence="2" id="KW-0808">Transferase</keyword>
<dbReference type="AlphaFoldDB" id="A0A0D9XSM5"/>
<dbReference type="eggNOG" id="ENOG502QRSY">
    <property type="taxonomic scope" value="Eukaryota"/>
</dbReference>
<evidence type="ECO:0000259" key="5">
    <source>
        <dbReference type="Pfam" id="PF02797"/>
    </source>
</evidence>
<dbReference type="PANTHER" id="PTHR11877:SF74">
    <property type="entry name" value="TYPE III POLYKETIDE SYNTHASE B"/>
    <property type="match status" value="1"/>
</dbReference>
<evidence type="ECO:0008006" key="8">
    <source>
        <dbReference type="Google" id="ProtNLM"/>
    </source>
</evidence>
<feature type="domain" description="Chalcone/stilbene synthase C-terminal" evidence="5">
    <location>
        <begin position="300"/>
        <end position="446"/>
    </location>
</feature>
<feature type="domain" description="Chalcone/stilbene synthase N-terminal" evidence="4">
    <location>
        <begin position="53"/>
        <end position="288"/>
    </location>
</feature>
<keyword evidence="2" id="KW-0012">Acyltransferase</keyword>